<evidence type="ECO:0000313" key="3">
    <source>
        <dbReference type="Proteomes" id="UP000460290"/>
    </source>
</evidence>
<comment type="caution">
    <text evidence="2">The sequence shown here is derived from an EMBL/GenBank/DDBJ whole genome shotgun (WGS) entry which is preliminary data.</text>
</comment>
<evidence type="ECO:0000256" key="1">
    <source>
        <dbReference type="SAM" id="SignalP"/>
    </source>
</evidence>
<dbReference type="RefSeq" id="WP_160614127.1">
    <property type="nucleotide sequence ID" value="NZ_JAUFQM010000001.1"/>
</dbReference>
<sequence>MMKAGLSVLGAGMLLFAAPVLAAENIECSLTGYSDEQQKVLDTYQSGFTTKGLEDLERQAPMIDAVSDRILVCAEQHSWSDEAADAAFYYATTVIDERALRAFSPSASSVVDRVDSELTAGERDRVWKIIGAASDVEATENEQGMNDEDVLFLGAILLKLDPESDDETIESVGALLAMVSARRVALAEFATL</sequence>
<keyword evidence="3" id="KW-1185">Reference proteome</keyword>
<dbReference type="EMBL" id="WTYZ01000001">
    <property type="protein sequence ID" value="MXO83810.1"/>
    <property type="molecule type" value="Genomic_DNA"/>
</dbReference>
<evidence type="ECO:0000313" key="2">
    <source>
        <dbReference type="EMBL" id="MXO83810.1"/>
    </source>
</evidence>
<proteinExistence type="predicted"/>
<keyword evidence="1" id="KW-0732">Signal</keyword>
<accession>A0A844ZAB6</accession>
<name>A0A844ZAB6_9SPHN</name>
<reference evidence="2 3" key="1">
    <citation type="submission" date="2019-12" db="EMBL/GenBank/DDBJ databases">
        <title>Genomic-based taxomic classification of the family Erythrobacteraceae.</title>
        <authorList>
            <person name="Xu L."/>
        </authorList>
    </citation>
    <scope>NUCLEOTIDE SEQUENCE [LARGE SCALE GENOMIC DNA]</scope>
    <source>
        <strain evidence="2 3">KCTC 42006</strain>
    </source>
</reference>
<feature type="chain" id="PRO_5032713090" evidence="1">
    <location>
        <begin position="23"/>
        <end position="192"/>
    </location>
</feature>
<protein>
    <submittedName>
        <fullName evidence="2">Uncharacterized protein</fullName>
    </submittedName>
</protein>
<organism evidence="2 3">
    <name type="scientific">Pontixanthobacter aestiaquae</name>
    <dbReference type="NCBI Taxonomy" id="1509367"/>
    <lineage>
        <taxon>Bacteria</taxon>
        <taxon>Pseudomonadati</taxon>
        <taxon>Pseudomonadota</taxon>
        <taxon>Alphaproteobacteria</taxon>
        <taxon>Sphingomonadales</taxon>
        <taxon>Erythrobacteraceae</taxon>
        <taxon>Pontixanthobacter</taxon>
    </lineage>
</organism>
<dbReference type="Proteomes" id="UP000460290">
    <property type="component" value="Unassembled WGS sequence"/>
</dbReference>
<gene>
    <name evidence="2" type="ORF">GRI35_10585</name>
</gene>
<dbReference type="AlphaFoldDB" id="A0A844ZAB6"/>
<feature type="signal peptide" evidence="1">
    <location>
        <begin position="1"/>
        <end position="22"/>
    </location>
</feature>